<dbReference type="GO" id="GO:0016301">
    <property type="term" value="F:kinase activity"/>
    <property type="evidence" value="ECO:0007669"/>
    <property type="project" value="UniProtKB-KW"/>
</dbReference>
<keyword evidence="3" id="KW-1185">Reference proteome</keyword>
<proteinExistence type="predicted"/>
<evidence type="ECO:0000313" key="1">
    <source>
        <dbReference type="EMBL" id="KFB40014.1"/>
    </source>
</evidence>
<dbReference type="EMBL" id="ATLV01015058">
    <property type="status" value="NOT_ANNOTATED_CDS"/>
    <property type="molecule type" value="Genomic_DNA"/>
</dbReference>
<accession>A0A084VPX0</accession>
<reference evidence="2" key="2">
    <citation type="submission" date="2020-05" db="UniProtKB">
        <authorList>
            <consortium name="EnsemblMetazoa"/>
        </authorList>
    </citation>
    <scope>IDENTIFICATION</scope>
</reference>
<keyword evidence="1" id="KW-0808">Transferase</keyword>
<gene>
    <name evidence="1" type="ORF">ZHAS_00007493</name>
</gene>
<name>A0A084VPX0_ANOSI</name>
<dbReference type="VEuPathDB" id="VectorBase:ASIC007493"/>
<dbReference type="EMBL" id="KE525001">
    <property type="protein sequence ID" value="KFB40014.1"/>
    <property type="molecule type" value="Genomic_DNA"/>
</dbReference>
<dbReference type="Proteomes" id="UP000030765">
    <property type="component" value="Unassembled WGS sequence"/>
</dbReference>
<evidence type="ECO:0000313" key="2">
    <source>
        <dbReference type="EnsemblMetazoa" id="ASIC007493-PA"/>
    </source>
</evidence>
<protein>
    <submittedName>
        <fullName evidence="1 2">Tyrosine-protein kinase</fullName>
    </submittedName>
</protein>
<keyword evidence="1" id="KW-0418">Kinase</keyword>
<reference evidence="1 3" key="1">
    <citation type="journal article" date="2014" name="BMC Genomics">
        <title>Genome sequence of Anopheles sinensis provides insight into genetics basis of mosquito competence for malaria parasites.</title>
        <authorList>
            <person name="Zhou D."/>
            <person name="Zhang D."/>
            <person name="Ding G."/>
            <person name="Shi L."/>
            <person name="Hou Q."/>
            <person name="Ye Y."/>
            <person name="Xu Y."/>
            <person name="Zhou H."/>
            <person name="Xiong C."/>
            <person name="Li S."/>
            <person name="Yu J."/>
            <person name="Hong S."/>
            <person name="Yu X."/>
            <person name="Zou P."/>
            <person name="Chen C."/>
            <person name="Chang X."/>
            <person name="Wang W."/>
            <person name="Lv Y."/>
            <person name="Sun Y."/>
            <person name="Ma L."/>
            <person name="Shen B."/>
            <person name="Zhu C."/>
        </authorList>
    </citation>
    <scope>NUCLEOTIDE SEQUENCE [LARGE SCALE GENOMIC DNA]</scope>
</reference>
<dbReference type="EnsemblMetazoa" id="ASIC007493-RA">
    <property type="protein sequence ID" value="ASIC007493-PA"/>
    <property type="gene ID" value="ASIC007493"/>
</dbReference>
<evidence type="ECO:0000313" key="3">
    <source>
        <dbReference type="Proteomes" id="UP000030765"/>
    </source>
</evidence>
<dbReference type="AlphaFoldDB" id="A0A084VPX0"/>
<dbReference type="STRING" id="74873.A0A084VPX0"/>
<sequence length="106" mass="12026">MVKRDEPCRNLEIPTKPKLVTTRANQSLKSRNVVYPRHHLVCMPFQDRMASLPRQVYSLSTMARSIHSNGSNTKDKLRKIAVTPGTIIQKRETYGASLSQVAYLLS</sequence>
<organism evidence="1">
    <name type="scientific">Anopheles sinensis</name>
    <name type="common">Mosquito</name>
    <dbReference type="NCBI Taxonomy" id="74873"/>
    <lineage>
        <taxon>Eukaryota</taxon>
        <taxon>Metazoa</taxon>
        <taxon>Ecdysozoa</taxon>
        <taxon>Arthropoda</taxon>
        <taxon>Hexapoda</taxon>
        <taxon>Insecta</taxon>
        <taxon>Pterygota</taxon>
        <taxon>Neoptera</taxon>
        <taxon>Endopterygota</taxon>
        <taxon>Diptera</taxon>
        <taxon>Nematocera</taxon>
        <taxon>Culicoidea</taxon>
        <taxon>Culicidae</taxon>
        <taxon>Anophelinae</taxon>
        <taxon>Anopheles</taxon>
    </lineage>
</organism>